<accession>A0A380S6N5</accession>
<dbReference type="InterPro" id="IPR003439">
    <property type="entry name" value="ABC_transporter-like_ATP-bd"/>
</dbReference>
<dbReference type="SMART" id="SM00382">
    <property type="entry name" value="AAA"/>
    <property type="match status" value="1"/>
</dbReference>
<evidence type="ECO:0000256" key="3">
    <source>
        <dbReference type="ARBA" id="ARBA00022840"/>
    </source>
</evidence>
<dbReference type="InterPro" id="IPR050166">
    <property type="entry name" value="ABC_transporter_ATP-bind"/>
</dbReference>
<sequence>MTQIQSGFEATNLVFSYDGKPILKDINLKIKPGEFVCLLGESGSGKTTLLNLLAGLTKPSEGHVYWNGKEIEKPSSERSVVFQDYTLFPWLTLLQNVSLAIKKTKKVKGSFAKHLAEEYLNLVGLSGSLHKYPFELSGGMRQRGAIARALSVGADALLLDEPFGALDPVNRASLQDLVLELCRGSKDRAITTLFVTHDIREAVYLGSRIIVLGSTPGRIIADIPLDFPVKKSRSEWFRNEKVQKTIVEIEEAYHKDILEKLGHTVQEGASI</sequence>
<dbReference type="RefSeq" id="WP_088660817.1">
    <property type="nucleotide sequence ID" value="NZ_UHJL01000003.1"/>
</dbReference>
<keyword evidence="3 5" id="KW-0067">ATP-binding</keyword>
<dbReference type="InterPro" id="IPR027417">
    <property type="entry name" value="P-loop_NTPase"/>
</dbReference>
<dbReference type="PANTHER" id="PTHR42788">
    <property type="entry name" value="TAURINE IMPORT ATP-BINDING PROTEIN-RELATED"/>
    <property type="match status" value="1"/>
</dbReference>
<name>A0A380S6N5_FIBSU</name>
<evidence type="ECO:0000313" key="6">
    <source>
        <dbReference type="Proteomes" id="UP000255423"/>
    </source>
</evidence>
<gene>
    <name evidence="5" type="ORF">SAMN05661053_2296</name>
</gene>
<evidence type="ECO:0000256" key="1">
    <source>
        <dbReference type="ARBA" id="ARBA00022448"/>
    </source>
</evidence>
<dbReference type="GO" id="GO:0016887">
    <property type="term" value="F:ATP hydrolysis activity"/>
    <property type="evidence" value="ECO:0007669"/>
    <property type="project" value="InterPro"/>
</dbReference>
<dbReference type="SUPFAM" id="SSF52540">
    <property type="entry name" value="P-loop containing nucleoside triphosphate hydrolases"/>
    <property type="match status" value="1"/>
</dbReference>
<dbReference type="Proteomes" id="UP000255423">
    <property type="component" value="Unassembled WGS sequence"/>
</dbReference>
<organism evidence="5 6">
    <name type="scientific">Fibrobacter succinogenes</name>
    <name type="common">Bacteroides succinogenes</name>
    <dbReference type="NCBI Taxonomy" id="833"/>
    <lineage>
        <taxon>Bacteria</taxon>
        <taxon>Pseudomonadati</taxon>
        <taxon>Fibrobacterota</taxon>
        <taxon>Fibrobacteria</taxon>
        <taxon>Fibrobacterales</taxon>
        <taxon>Fibrobacteraceae</taxon>
        <taxon>Fibrobacter</taxon>
    </lineage>
</organism>
<dbReference type="CDD" id="cd03293">
    <property type="entry name" value="ABC_NrtD_SsuB_transporters"/>
    <property type="match status" value="1"/>
</dbReference>
<dbReference type="AlphaFoldDB" id="A0A380S6N5"/>
<reference evidence="5 6" key="1">
    <citation type="submission" date="2017-08" db="EMBL/GenBank/DDBJ databases">
        <authorList>
            <person name="de Groot N.N."/>
        </authorList>
    </citation>
    <scope>NUCLEOTIDE SEQUENCE [LARGE SCALE GENOMIC DNA]</scope>
    <source>
        <strain evidence="5 6">HM2</strain>
    </source>
</reference>
<dbReference type="EMBL" id="UHJL01000003">
    <property type="protein sequence ID" value="SUQ24882.1"/>
    <property type="molecule type" value="Genomic_DNA"/>
</dbReference>
<evidence type="ECO:0000256" key="2">
    <source>
        <dbReference type="ARBA" id="ARBA00022741"/>
    </source>
</evidence>
<protein>
    <submittedName>
        <fullName evidence="5">NitT/TauT family transport system ATP-binding protein</fullName>
    </submittedName>
</protein>
<dbReference type="Pfam" id="PF00005">
    <property type="entry name" value="ABC_tran"/>
    <property type="match status" value="1"/>
</dbReference>
<dbReference type="GO" id="GO:0005524">
    <property type="term" value="F:ATP binding"/>
    <property type="evidence" value="ECO:0007669"/>
    <property type="project" value="UniProtKB-KW"/>
</dbReference>
<dbReference type="InterPro" id="IPR003593">
    <property type="entry name" value="AAA+_ATPase"/>
</dbReference>
<dbReference type="PANTHER" id="PTHR42788:SF13">
    <property type="entry name" value="ALIPHATIC SULFONATES IMPORT ATP-BINDING PROTEIN SSUB"/>
    <property type="match status" value="1"/>
</dbReference>
<keyword evidence="1" id="KW-0813">Transport</keyword>
<dbReference type="PROSITE" id="PS50893">
    <property type="entry name" value="ABC_TRANSPORTER_2"/>
    <property type="match status" value="1"/>
</dbReference>
<proteinExistence type="predicted"/>
<keyword evidence="2" id="KW-0547">Nucleotide-binding</keyword>
<evidence type="ECO:0000313" key="5">
    <source>
        <dbReference type="EMBL" id="SUQ24882.1"/>
    </source>
</evidence>
<dbReference type="Gene3D" id="3.40.50.300">
    <property type="entry name" value="P-loop containing nucleotide triphosphate hydrolases"/>
    <property type="match status" value="1"/>
</dbReference>
<feature type="domain" description="ABC transporter" evidence="4">
    <location>
        <begin position="8"/>
        <end position="241"/>
    </location>
</feature>
<evidence type="ECO:0000259" key="4">
    <source>
        <dbReference type="PROSITE" id="PS50893"/>
    </source>
</evidence>